<organism evidence="2 3">
    <name type="scientific">Ceratodon purpureus</name>
    <name type="common">Fire moss</name>
    <name type="synonym">Dicranum purpureum</name>
    <dbReference type="NCBI Taxonomy" id="3225"/>
    <lineage>
        <taxon>Eukaryota</taxon>
        <taxon>Viridiplantae</taxon>
        <taxon>Streptophyta</taxon>
        <taxon>Embryophyta</taxon>
        <taxon>Bryophyta</taxon>
        <taxon>Bryophytina</taxon>
        <taxon>Bryopsida</taxon>
        <taxon>Dicranidae</taxon>
        <taxon>Pseudoditrichales</taxon>
        <taxon>Ditrichaceae</taxon>
        <taxon>Ceratodon</taxon>
    </lineage>
</organism>
<feature type="compositionally biased region" description="Polar residues" evidence="1">
    <location>
        <begin position="81"/>
        <end position="92"/>
    </location>
</feature>
<proteinExistence type="predicted"/>
<comment type="caution">
    <text evidence="2">The sequence shown here is derived from an EMBL/GenBank/DDBJ whole genome shotgun (WGS) entry which is preliminary data.</text>
</comment>
<protein>
    <submittedName>
        <fullName evidence="2">Uncharacterized protein</fullName>
    </submittedName>
</protein>
<accession>A0A8T0GYI6</accession>
<evidence type="ECO:0000256" key="1">
    <source>
        <dbReference type="SAM" id="MobiDB-lite"/>
    </source>
</evidence>
<gene>
    <name evidence="2" type="ORF">KC19_8G020000</name>
</gene>
<feature type="compositionally biased region" description="Basic residues" evidence="1">
    <location>
        <begin position="17"/>
        <end position="26"/>
    </location>
</feature>
<reference evidence="2" key="1">
    <citation type="submission" date="2020-06" db="EMBL/GenBank/DDBJ databases">
        <title>WGS assembly of Ceratodon purpureus strain R40.</title>
        <authorList>
            <person name="Carey S.B."/>
            <person name="Jenkins J."/>
            <person name="Shu S."/>
            <person name="Lovell J.T."/>
            <person name="Sreedasyam A."/>
            <person name="Maumus F."/>
            <person name="Tiley G.P."/>
            <person name="Fernandez-Pozo N."/>
            <person name="Barry K."/>
            <person name="Chen C."/>
            <person name="Wang M."/>
            <person name="Lipzen A."/>
            <person name="Daum C."/>
            <person name="Saski C.A."/>
            <person name="Payton A.C."/>
            <person name="Mcbreen J.C."/>
            <person name="Conrad R.E."/>
            <person name="Kollar L.M."/>
            <person name="Olsson S."/>
            <person name="Huttunen S."/>
            <person name="Landis J.B."/>
            <person name="Wickett N.J."/>
            <person name="Johnson M.G."/>
            <person name="Rensing S.A."/>
            <person name="Grimwood J."/>
            <person name="Schmutz J."/>
            <person name="Mcdaniel S.F."/>
        </authorList>
    </citation>
    <scope>NUCLEOTIDE SEQUENCE</scope>
    <source>
        <strain evidence="2">R40</strain>
    </source>
</reference>
<sequence length="109" mass="12392">MQTKLQDHGRTYGTKTTAKHRARTRTSIKDQNSSPRTGEYSPESHASPCKHQKPGHSGNSHTKNAQHETPHELPRIDQNPPKCNNPATSTNPEKLIQKKKKKKKYTEQE</sequence>
<feature type="compositionally biased region" description="Basic and acidic residues" evidence="1">
    <location>
        <begin position="1"/>
        <end position="10"/>
    </location>
</feature>
<dbReference type="Proteomes" id="UP000822688">
    <property type="component" value="Chromosome 8"/>
</dbReference>
<evidence type="ECO:0000313" key="3">
    <source>
        <dbReference type="Proteomes" id="UP000822688"/>
    </source>
</evidence>
<name>A0A8T0GYI6_CERPU</name>
<evidence type="ECO:0000313" key="2">
    <source>
        <dbReference type="EMBL" id="KAG0563299.1"/>
    </source>
</evidence>
<feature type="non-terminal residue" evidence="2">
    <location>
        <position position="109"/>
    </location>
</feature>
<feature type="compositionally biased region" description="Basic and acidic residues" evidence="1">
    <location>
        <begin position="65"/>
        <end position="75"/>
    </location>
</feature>
<feature type="compositionally biased region" description="Basic residues" evidence="1">
    <location>
        <begin position="97"/>
        <end position="109"/>
    </location>
</feature>
<dbReference type="EMBL" id="CM026429">
    <property type="protein sequence ID" value="KAG0563299.1"/>
    <property type="molecule type" value="Genomic_DNA"/>
</dbReference>
<keyword evidence="3" id="KW-1185">Reference proteome</keyword>
<dbReference type="AlphaFoldDB" id="A0A8T0GYI6"/>
<feature type="region of interest" description="Disordered" evidence="1">
    <location>
        <begin position="1"/>
        <end position="109"/>
    </location>
</feature>